<dbReference type="OrthoDB" id="591587at2759"/>
<gene>
    <name evidence="2" type="ORF">MERR_LOCUS7082</name>
</gene>
<name>A0A6D2HVS1_9BRAS</name>
<keyword evidence="1" id="KW-1133">Transmembrane helix</keyword>
<evidence type="ECO:0000313" key="2">
    <source>
        <dbReference type="EMBL" id="CAA7019847.1"/>
    </source>
</evidence>
<dbReference type="InterPro" id="IPR004158">
    <property type="entry name" value="DUF247_pln"/>
</dbReference>
<organism evidence="2 3">
    <name type="scientific">Microthlaspi erraticum</name>
    <dbReference type="NCBI Taxonomy" id="1685480"/>
    <lineage>
        <taxon>Eukaryota</taxon>
        <taxon>Viridiplantae</taxon>
        <taxon>Streptophyta</taxon>
        <taxon>Embryophyta</taxon>
        <taxon>Tracheophyta</taxon>
        <taxon>Spermatophyta</taxon>
        <taxon>Magnoliopsida</taxon>
        <taxon>eudicotyledons</taxon>
        <taxon>Gunneridae</taxon>
        <taxon>Pentapetalae</taxon>
        <taxon>rosids</taxon>
        <taxon>malvids</taxon>
        <taxon>Brassicales</taxon>
        <taxon>Brassicaceae</taxon>
        <taxon>Coluteocarpeae</taxon>
        <taxon>Microthlaspi</taxon>
    </lineage>
</organism>
<keyword evidence="3" id="KW-1185">Reference proteome</keyword>
<protein>
    <submittedName>
        <fullName evidence="2">Uncharacterized protein</fullName>
    </submittedName>
</protein>
<keyword evidence="1" id="KW-0472">Membrane</keyword>
<evidence type="ECO:0000256" key="1">
    <source>
        <dbReference type="SAM" id="Phobius"/>
    </source>
</evidence>
<dbReference type="EMBL" id="CACVBM020000488">
    <property type="protein sequence ID" value="CAA7019847.1"/>
    <property type="molecule type" value="Genomic_DNA"/>
</dbReference>
<evidence type="ECO:0000313" key="3">
    <source>
        <dbReference type="Proteomes" id="UP000467841"/>
    </source>
</evidence>
<dbReference type="PANTHER" id="PTHR31170:SF8">
    <property type="entry name" value="EXPRESSED PROTEIN-RELATED"/>
    <property type="match status" value="1"/>
</dbReference>
<keyword evidence="1" id="KW-0812">Transmembrane</keyword>
<sequence length="440" mass="51235">MNVSNEPDSWSDEEIPGLWSSWNDRDYSCIYRVPNQLRRVNPEAYTPQMLLIGPLHYSKKFAKTDSRYVDYINMERYKKRYLKETENLYGTQTVQEFRRIIELHEPLIRGSYAESTEWIESKQFVEMILRDSVFIWRFIDRFREPNSYNPRDVLFNQPCILGIVFEDLILLENQLPFATLTALFDPFFTKLERQETFRDNIIKVFGLEEKIRRDLNFLHLTDLFWHVSVVTLGVPEGLPWTPITHLVNADMLNCAGVEFECLDNESETSLAIKFDAGKGILTMPHFTANEGHEKYLRNIMALEQSHYPYSAYVCSYINFLRFLIQTEKDVDLLVKKGIIRNCLESTQGSVAKMLHKLCEGVVFTGSNYYHLAQELEQHCQRRYAILYYNLSIAALRRVYFKDLWTGTATVSAVVLLVLTLIGTVASVLQVTNSNNSTKSP</sequence>
<accession>A0A6D2HVS1</accession>
<reference evidence="2" key="1">
    <citation type="submission" date="2020-01" db="EMBL/GenBank/DDBJ databases">
        <authorList>
            <person name="Mishra B."/>
        </authorList>
    </citation>
    <scope>NUCLEOTIDE SEQUENCE [LARGE SCALE GENOMIC DNA]</scope>
</reference>
<feature type="transmembrane region" description="Helical" evidence="1">
    <location>
        <begin position="403"/>
        <end position="428"/>
    </location>
</feature>
<dbReference type="AlphaFoldDB" id="A0A6D2HVS1"/>
<proteinExistence type="predicted"/>
<comment type="caution">
    <text evidence="2">The sequence shown here is derived from an EMBL/GenBank/DDBJ whole genome shotgun (WGS) entry which is preliminary data.</text>
</comment>
<dbReference type="Proteomes" id="UP000467841">
    <property type="component" value="Unassembled WGS sequence"/>
</dbReference>
<dbReference type="Pfam" id="PF03140">
    <property type="entry name" value="DUF247"/>
    <property type="match status" value="1"/>
</dbReference>
<dbReference type="PANTHER" id="PTHR31170">
    <property type="entry name" value="BNAC04G53230D PROTEIN"/>
    <property type="match status" value="1"/>
</dbReference>